<accession>A0ABV5W6D6</accession>
<evidence type="ECO:0008006" key="3">
    <source>
        <dbReference type="Google" id="ProtNLM"/>
    </source>
</evidence>
<gene>
    <name evidence="1" type="ORF">ACFFNY_30190</name>
</gene>
<reference evidence="1 2" key="1">
    <citation type="submission" date="2024-09" db="EMBL/GenBank/DDBJ databases">
        <authorList>
            <person name="Sun Q."/>
            <person name="Mori K."/>
        </authorList>
    </citation>
    <scope>NUCLEOTIDE SEQUENCE [LARGE SCALE GENOMIC DNA]</scope>
    <source>
        <strain evidence="1 2">JCM 12520</strain>
    </source>
</reference>
<evidence type="ECO:0000313" key="1">
    <source>
        <dbReference type="EMBL" id="MFB9755873.1"/>
    </source>
</evidence>
<proteinExistence type="predicted"/>
<name>A0ABV5W6D6_9BACL</name>
<organism evidence="1 2">
    <name type="scientific">Paenibacillus hodogayensis</name>
    <dbReference type="NCBI Taxonomy" id="279208"/>
    <lineage>
        <taxon>Bacteria</taxon>
        <taxon>Bacillati</taxon>
        <taxon>Bacillota</taxon>
        <taxon>Bacilli</taxon>
        <taxon>Bacillales</taxon>
        <taxon>Paenibacillaceae</taxon>
        <taxon>Paenibacillus</taxon>
    </lineage>
</organism>
<evidence type="ECO:0000313" key="2">
    <source>
        <dbReference type="Proteomes" id="UP001589619"/>
    </source>
</evidence>
<sequence length="95" mass="11064">MIDRVSIYNIVLATHCGLDWEEQDNLQEAYDAFRKLSAAKQSRFDALVTEAVAACEELFRSFPATNRTQLDLDIRTEIEGEIYRKLEPMFRQFLS</sequence>
<dbReference type="EMBL" id="JBHMAG010000019">
    <property type="protein sequence ID" value="MFB9755873.1"/>
    <property type="molecule type" value="Genomic_DNA"/>
</dbReference>
<protein>
    <recommendedName>
        <fullName evidence="3">Colicin D immunity protein domain-containing protein</fullName>
    </recommendedName>
</protein>
<keyword evidence="2" id="KW-1185">Reference proteome</keyword>
<comment type="caution">
    <text evidence="1">The sequence shown here is derived from an EMBL/GenBank/DDBJ whole genome shotgun (WGS) entry which is preliminary data.</text>
</comment>
<dbReference type="RefSeq" id="WP_344915563.1">
    <property type="nucleotide sequence ID" value="NZ_BAAAYO010000015.1"/>
</dbReference>
<dbReference type="Proteomes" id="UP001589619">
    <property type="component" value="Unassembled WGS sequence"/>
</dbReference>